<evidence type="ECO:0000313" key="4">
    <source>
        <dbReference type="EMBL" id="MQY23925.1"/>
    </source>
</evidence>
<name>A0A7K0DDP0_9NOCA</name>
<accession>A0A7K0DDP0</accession>
<dbReference type="InterPro" id="IPR020904">
    <property type="entry name" value="Sc_DH/Rdtase_CS"/>
</dbReference>
<evidence type="ECO:0000256" key="2">
    <source>
        <dbReference type="ARBA" id="ARBA00023002"/>
    </source>
</evidence>
<dbReference type="SUPFAM" id="SSF51735">
    <property type="entry name" value="NAD(P)-binding Rossmann-fold domains"/>
    <property type="match status" value="1"/>
</dbReference>
<dbReference type="Pfam" id="PF13561">
    <property type="entry name" value="adh_short_C2"/>
    <property type="match status" value="1"/>
</dbReference>
<dbReference type="EC" id="1.1.1.385" evidence="4"/>
<dbReference type="InterPro" id="IPR036291">
    <property type="entry name" value="NAD(P)-bd_dom_sf"/>
</dbReference>
<dbReference type="PANTHER" id="PTHR24321:SF8">
    <property type="entry name" value="ESTRADIOL 17-BETA-DEHYDROGENASE 8-RELATED"/>
    <property type="match status" value="1"/>
</dbReference>
<dbReference type="Gene3D" id="3.40.50.720">
    <property type="entry name" value="NAD(P)-binding Rossmann-like Domain"/>
    <property type="match status" value="1"/>
</dbReference>
<dbReference type="PRINTS" id="PR00081">
    <property type="entry name" value="GDHRDH"/>
</dbReference>
<gene>
    <name evidence="4" type="primary">bacC_13</name>
    <name evidence="4" type="ORF">NRB20_70580</name>
</gene>
<dbReference type="PRINTS" id="PR00080">
    <property type="entry name" value="SDRFAMILY"/>
</dbReference>
<keyword evidence="5" id="KW-1185">Reference proteome</keyword>
<dbReference type="GO" id="GO:0016491">
    <property type="term" value="F:oxidoreductase activity"/>
    <property type="evidence" value="ECO:0007669"/>
    <property type="project" value="UniProtKB-KW"/>
</dbReference>
<dbReference type="NCBIfam" id="NF005559">
    <property type="entry name" value="PRK07231.1"/>
    <property type="match status" value="1"/>
</dbReference>
<evidence type="ECO:0000256" key="1">
    <source>
        <dbReference type="ARBA" id="ARBA00006484"/>
    </source>
</evidence>
<organism evidence="4 5">
    <name type="scientific">Nocardia macrotermitis</name>
    <dbReference type="NCBI Taxonomy" id="2585198"/>
    <lineage>
        <taxon>Bacteria</taxon>
        <taxon>Bacillati</taxon>
        <taxon>Actinomycetota</taxon>
        <taxon>Actinomycetes</taxon>
        <taxon>Mycobacteriales</taxon>
        <taxon>Nocardiaceae</taxon>
        <taxon>Nocardia</taxon>
    </lineage>
</organism>
<dbReference type="AlphaFoldDB" id="A0A7K0DDP0"/>
<reference evidence="4 5" key="1">
    <citation type="submission" date="2019-10" db="EMBL/GenBank/DDBJ databases">
        <title>Nocardia macrotermitis sp. nov. and Nocardia aurantia sp. nov., isolated from the gut of fungus growing-termite Macrotermes natalensis.</title>
        <authorList>
            <person name="Benndorf R."/>
            <person name="Schwitalla J."/>
            <person name="Martin K."/>
            <person name="De Beer W."/>
            <person name="Kaster A.-K."/>
            <person name="Vollmers J."/>
            <person name="Poulsen M."/>
            <person name="Beemelmanns C."/>
        </authorList>
    </citation>
    <scope>NUCLEOTIDE SEQUENCE [LARGE SCALE GENOMIC DNA]</scope>
    <source>
        <strain evidence="4 5">RB20</strain>
    </source>
</reference>
<dbReference type="InterPro" id="IPR002347">
    <property type="entry name" value="SDR_fam"/>
</dbReference>
<dbReference type="Proteomes" id="UP000438448">
    <property type="component" value="Unassembled WGS sequence"/>
</dbReference>
<dbReference type="FunFam" id="3.40.50.720:FF:000084">
    <property type="entry name" value="Short-chain dehydrogenase reductase"/>
    <property type="match status" value="1"/>
</dbReference>
<evidence type="ECO:0000256" key="3">
    <source>
        <dbReference type="SAM" id="MobiDB-lite"/>
    </source>
</evidence>
<comment type="similarity">
    <text evidence="1">Belongs to the short-chain dehydrogenases/reductases (SDR) family.</text>
</comment>
<proteinExistence type="inferred from homology"/>
<comment type="caution">
    <text evidence="4">The sequence shown here is derived from an EMBL/GenBank/DDBJ whole genome shotgun (WGS) entry which is preliminary data.</text>
</comment>
<feature type="region of interest" description="Disordered" evidence="3">
    <location>
        <begin position="1"/>
        <end position="34"/>
    </location>
</feature>
<dbReference type="EMBL" id="WEGK01000024">
    <property type="protein sequence ID" value="MQY23925.1"/>
    <property type="molecule type" value="Genomic_DNA"/>
</dbReference>
<sequence length="287" mass="29228">MPPAQAPGDAVSFQSSKDKRQKRSPEVPAMKEGSAISDTRYAGRLAGKVAVITGAGSGIGRASALLFAREGAKVVCADISGRQDKTAADIGEAAVAVSADVSKSVEVQRMIAAAVDSFGRLDVLFNNAGMSGKRGPLADLDEESFDTVVAVNLKGAYLGMKYAIPAMLASGGGSVINTASASALVGWQGIAAYAAAKGGIVQLTKSVALDYATQNIRVNAICPGMTWTGLAGAPEDGEPPTDVVPPQPMKRWGKPIELASAALFLASDEASFITGAAIPVDGGYVAR</sequence>
<dbReference type="PANTHER" id="PTHR24321">
    <property type="entry name" value="DEHYDROGENASES, SHORT CHAIN"/>
    <property type="match status" value="1"/>
</dbReference>
<protein>
    <submittedName>
        <fullName evidence="4">Dihydroanticapsin 7-dehydrogenase</fullName>
        <ecNumber evidence="4">1.1.1.385</ecNumber>
    </submittedName>
</protein>
<keyword evidence="2 4" id="KW-0560">Oxidoreductase</keyword>
<evidence type="ECO:0000313" key="5">
    <source>
        <dbReference type="Proteomes" id="UP000438448"/>
    </source>
</evidence>
<dbReference type="PROSITE" id="PS00061">
    <property type="entry name" value="ADH_SHORT"/>
    <property type="match status" value="1"/>
</dbReference>
<dbReference type="CDD" id="cd05233">
    <property type="entry name" value="SDR_c"/>
    <property type="match status" value="1"/>
</dbReference>